<evidence type="ECO:0000313" key="2">
    <source>
        <dbReference type="Proteomes" id="UP000326944"/>
    </source>
</evidence>
<dbReference type="OrthoDB" id="3671061at2"/>
<reference evidence="1 2" key="1">
    <citation type="submission" date="2019-09" db="EMBL/GenBank/DDBJ databases">
        <title>Sulfurimonas gotlandica sp. nov., a chemoautotrophic and psychrotolerant epsilonproteobacterium isolated from a pelagic redoxcline, and an emended description of the genus Sulfurimonas.</title>
        <authorList>
            <person name="Wang S."/>
            <person name="Jiang L."/>
            <person name="Shao S."/>
        </authorList>
    </citation>
    <scope>NUCLEOTIDE SEQUENCE [LARGE SCALE GENOMIC DNA]</scope>
    <source>
        <strain evidence="1 2">GYSZ_1</strain>
    </source>
</reference>
<dbReference type="Proteomes" id="UP000326944">
    <property type="component" value="Chromosome"/>
</dbReference>
<sequence>MKIFKTAIILSILLLLVFVGLQYSWLNYTSTISKDLFTKASTKEKLVDFKELEQLPKPVQNYFSLVLKDKLPIINKGYISQEGSFRMDEESNKYSKTEARQFFSTTPKAFTWHAKINIDASVYVNVFDSYTDTKGALKAKFLSLYTIVDEHDKKELSEGALQRYLAEAIWYPTALLPNQGVIWSEVDANKAKATLKDGENTVSLEFMFNNKGEITSIYSPKRYREVDGKYIATPWLCEVSNYTDKNGYLIPQDAEVSWILDSKKFTYYKLNVKDVKYN</sequence>
<dbReference type="EMBL" id="CP043617">
    <property type="protein sequence ID" value="QFR50083.1"/>
    <property type="molecule type" value="Genomic_DNA"/>
</dbReference>
<accession>A0A5P8P2V3</accession>
<dbReference type="AlphaFoldDB" id="A0A5P8P2V3"/>
<evidence type="ECO:0000313" key="1">
    <source>
        <dbReference type="EMBL" id="QFR50083.1"/>
    </source>
</evidence>
<keyword evidence="2" id="KW-1185">Reference proteome</keyword>
<proteinExistence type="predicted"/>
<organism evidence="1 2">
    <name type="scientific">Sulfurimonas lithotrophica</name>
    <dbReference type="NCBI Taxonomy" id="2590022"/>
    <lineage>
        <taxon>Bacteria</taxon>
        <taxon>Pseudomonadati</taxon>
        <taxon>Campylobacterota</taxon>
        <taxon>Epsilonproteobacteria</taxon>
        <taxon>Campylobacterales</taxon>
        <taxon>Sulfurimonadaceae</taxon>
        <taxon>Sulfurimonas</taxon>
    </lineage>
</organism>
<dbReference type="KEGG" id="sulg:FJR48_10240"/>
<dbReference type="InterPro" id="IPR054213">
    <property type="entry name" value="DUF6920"/>
</dbReference>
<gene>
    <name evidence="1" type="ORF">FJR48_10240</name>
</gene>
<dbReference type="RefSeq" id="WP_152308031.1">
    <property type="nucleotide sequence ID" value="NZ_CP043617.1"/>
</dbReference>
<protein>
    <submittedName>
        <fullName evidence="1">Uncharacterized protein</fullName>
    </submittedName>
</protein>
<name>A0A5P8P2V3_9BACT</name>
<dbReference type="Pfam" id="PF21900">
    <property type="entry name" value="DUF6920"/>
    <property type="match status" value="1"/>
</dbReference>